<dbReference type="EMBL" id="WCUA01000002">
    <property type="protein sequence ID" value="KAB4187618.1"/>
    <property type="molecule type" value="Genomic_DNA"/>
</dbReference>
<reference evidence="2 5" key="2">
    <citation type="journal article" date="2019" name="Nat. Med.">
        <title>A library of human gut bacterial isolates paired with longitudinal multiomics data enables mechanistic microbiome research.</title>
        <authorList>
            <person name="Poyet M."/>
            <person name="Groussin M."/>
            <person name="Gibbons S.M."/>
            <person name="Avila-Pacheco J."/>
            <person name="Jiang X."/>
            <person name="Kearney S.M."/>
            <person name="Perrotta A.R."/>
            <person name="Berdy B."/>
            <person name="Zhao S."/>
            <person name="Lieberman T.D."/>
            <person name="Swanson P.K."/>
            <person name="Smith M."/>
            <person name="Roesemann S."/>
            <person name="Alexander J.E."/>
            <person name="Rich S.A."/>
            <person name="Livny J."/>
            <person name="Vlamakis H."/>
            <person name="Clish C."/>
            <person name="Bullock K."/>
            <person name="Deik A."/>
            <person name="Scott J."/>
            <person name="Pierce K.A."/>
            <person name="Xavier R.J."/>
            <person name="Alm E.J."/>
        </authorList>
    </citation>
    <scope>NUCLEOTIDE SEQUENCE [LARGE SCALE GENOMIC DNA]</scope>
    <source>
        <strain evidence="2 5">BIOML-A21</strain>
    </source>
</reference>
<dbReference type="RefSeq" id="WP_117963194.1">
    <property type="nucleotide sequence ID" value="NZ_DAWDFC010000012.1"/>
</dbReference>
<dbReference type="EMBL" id="QSOF01000009">
    <property type="protein sequence ID" value="RGI76854.1"/>
    <property type="molecule type" value="Genomic_DNA"/>
</dbReference>
<dbReference type="AlphaFoldDB" id="A0A374MZE6"/>
<keyword evidence="3" id="KW-0808">Transferase</keyword>
<gene>
    <name evidence="3" type="ORF">DXD90_08540</name>
    <name evidence="2" type="ORF">GAQ34_02510</name>
</gene>
<evidence type="ECO:0000313" key="4">
    <source>
        <dbReference type="Proteomes" id="UP000263754"/>
    </source>
</evidence>
<evidence type="ECO:0000313" key="3">
    <source>
        <dbReference type="EMBL" id="RGI76854.1"/>
    </source>
</evidence>
<name>A0A374MZE6_BACUN</name>
<accession>A0A374MZE6</accession>
<protein>
    <submittedName>
        <fullName evidence="3">Polysaccharide pyruvyl transferase family protein</fullName>
    </submittedName>
</protein>
<dbReference type="GO" id="GO:0016740">
    <property type="term" value="F:transferase activity"/>
    <property type="evidence" value="ECO:0007669"/>
    <property type="project" value="UniProtKB-KW"/>
</dbReference>
<organism evidence="3 4">
    <name type="scientific">Bacteroides uniformis</name>
    <dbReference type="NCBI Taxonomy" id="820"/>
    <lineage>
        <taxon>Bacteria</taxon>
        <taxon>Pseudomonadati</taxon>
        <taxon>Bacteroidota</taxon>
        <taxon>Bacteroidia</taxon>
        <taxon>Bacteroidales</taxon>
        <taxon>Bacteroidaceae</taxon>
        <taxon>Bacteroides</taxon>
    </lineage>
</organism>
<reference evidence="3 4" key="1">
    <citation type="submission" date="2018-08" db="EMBL/GenBank/DDBJ databases">
        <title>A genome reference for cultivated species of the human gut microbiota.</title>
        <authorList>
            <person name="Zou Y."/>
            <person name="Xue W."/>
            <person name="Luo G."/>
        </authorList>
    </citation>
    <scope>NUCLEOTIDE SEQUENCE [LARGE SCALE GENOMIC DNA]</scope>
    <source>
        <strain evidence="3 4">TM10-17</strain>
    </source>
</reference>
<dbReference type="Proteomes" id="UP000442334">
    <property type="component" value="Unassembled WGS sequence"/>
</dbReference>
<evidence type="ECO:0000259" key="1">
    <source>
        <dbReference type="Pfam" id="PF04230"/>
    </source>
</evidence>
<dbReference type="Proteomes" id="UP000263754">
    <property type="component" value="Unassembled WGS sequence"/>
</dbReference>
<evidence type="ECO:0000313" key="5">
    <source>
        <dbReference type="Proteomes" id="UP000442334"/>
    </source>
</evidence>
<sequence length="474" mass="55430">MKKIALMTWHHAENYGTAYQAYALKTLIEQQGYKVDLIDYHRLNSAPMNVPDISAVISSKFISLCRNIFQKKRRVFEFRKETFGSFYTNKFAYTKECHYNQDFAELNNLYDGFVCGSDQIWGPNWYDGRFFLDFVINARKLISYAPSLGVSKIADREVARQMAYQISRFASLSIRERTGCEIVRNLIGRKDVYNVFDPVIMLDSEHWQKLEEPFVTEGKYALIFFLANNQKNIKISIEAANAKRLKPIVLHCTQTEDTSFANTDELTPEQMLFCIHNAEFVFTDSFHVAVLSIIFHRQLITFQKQLGGNGNTQYKRITDLFERLQITGGIYRGVDSFNQHIDYSKVDTILNKQRGESLAYLASALDRLPGYSENRMELCDISTPCKGIHTDLFNHYLLTVRCKKYREFMITCQFSLVPKCYRCKNLQYTILQNGRQPLFYSKLLEDLQIQDKHVFAKYYRPFYILHKLKKIAHL</sequence>
<comment type="caution">
    <text evidence="3">The sequence shown here is derived from an EMBL/GenBank/DDBJ whole genome shotgun (WGS) entry which is preliminary data.</text>
</comment>
<dbReference type="InterPro" id="IPR007345">
    <property type="entry name" value="Polysacch_pyruvyl_Trfase"/>
</dbReference>
<feature type="domain" description="Polysaccharide pyruvyl transferase" evidence="1">
    <location>
        <begin position="14"/>
        <end position="301"/>
    </location>
</feature>
<evidence type="ECO:0000313" key="2">
    <source>
        <dbReference type="EMBL" id="KAB4187618.1"/>
    </source>
</evidence>
<dbReference type="Pfam" id="PF04230">
    <property type="entry name" value="PS_pyruv_trans"/>
    <property type="match status" value="1"/>
</dbReference>
<proteinExistence type="predicted"/>